<evidence type="ECO:0000313" key="2">
    <source>
        <dbReference type="Proteomes" id="UP000034778"/>
    </source>
</evidence>
<protein>
    <submittedName>
        <fullName evidence="1">26 kDa periplasmic immunogenic protein</fullName>
    </submittedName>
</protein>
<dbReference type="PANTHER" id="PTHR34387">
    <property type="entry name" value="SLR1258 PROTEIN"/>
    <property type="match status" value="1"/>
</dbReference>
<dbReference type="PANTHER" id="PTHR34387:SF1">
    <property type="entry name" value="PERIPLASMIC IMMUNOGENIC PROTEIN"/>
    <property type="match status" value="1"/>
</dbReference>
<accession>A0A0F9ZLZ5</accession>
<dbReference type="GO" id="GO:0006974">
    <property type="term" value="P:DNA damage response"/>
    <property type="evidence" value="ECO:0007669"/>
    <property type="project" value="TreeGrafter"/>
</dbReference>
<dbReference type="AlphaFoldDB" id="A0A0F9ZLZ5"/>
<comment type="caution">
    <text evidence="1">The sequence shown here is derived from an EMBL/GenBank/DDBJ whole genome shotgun (WGS) entry which is preliminary data.</text>
</comment>
<evidence type="ECO:0000313" key="1">
    <source>
        <dbReference type="EMBL" id="KKP45258.1"/>
    </source>
</evidence>
<dbReference type="Gene3D" id="3.30.110.170">
    <property type="entry name" value="Protein of unknown function (DUF541), domain 1"/>
    <property type="match status" value="1"/>
</dbReference>
<reference evidence="1 2" key="1">
    <citation type="journal article" date="2015" name="Nature">
        <title>rRNA introns, odd ribosomes, and small enigmatic genomes across a large radiation of phyla.</title>
        <authorList>
            <person name="Brown C.T."/>
            <person name="Hug L.A."/>
            <person name="Thomas B.C."/>
            <person name="Sharon I."/>
            <person name="Castelle C.J."/>
            <person name="Singh A."/>
            <person name="Wilkins M.J."/>
            <person name="Williams K.H."/>
            <person name="Banfield J.F."/>
        </authorList>
    </citation>
    <scope>NUCLEOTIDE SEQUENCE [LARGE SCALE GENOMIC DNA]</scope>
</reference>
<gene>
    <name evidence="1" type="ORF">UR35_C0002G0091</name>
</gene>
<dbReference type="InterPro" id="IPR052022">
    <property type="entry name" value="26kDa_periplasmic_antigen"/>
</dbReference>
<dbReference type="Gene3D" id="3.30.70.2970">
    <property type="entry name" value="Protein of unknown function (DUF541), domain 2"/>
    <property type="match status" value="1"/>
</dbReference>
<dbReference type="Pfam" id="PF04402">
    <property type="entry name" value="SIMPL"/>
    <property type="match status" value="1"/>
</dbReference>
<proteinExistence type="predicted"/>
<organism evidence="1 2">
    <name type="scientific">Candidatus Woesebacteria bacterium GW2011_GWB1_33_22</name>
    <dbReference type="NCBI Taxonomy" id="1618566"/>
    <lineage>
        <taxon>Bacteria</taxon>
        <taxon>Candidatus Woeseibacteriota</taxon>
    </lineage>
</organism>
<dbReference type="STRING" id="1618566.UR35_C0002G0091"/>
<dbReference type="EMBL" id="LBOW01000002">
    <property type="protein sequence ID" value="KKP45258.1"/>
    <property type="molecule type" value="Genomic_DNA"/>
</dbReference>
<name>A0A0F9ZLZ5_9BACT</name>
<dbReference type="Proteomes" id="UP000034778">
    <property type="component" value="Unassembled WGS sequence"/>
</dbReference>
<sequence length="242" mass="26565">MKKIGGVFLFFILLFAYSKWGPSLPISVLTQTKGEPLMVTETGKVAVTPDVAKITVGVEGQGQSLKLVQSDINVKSKKIVDELKKLGIEEKNIKTVSYNVYPEYDYQNSPYRINGYRISTSYEIKIEDFEKINDAVVVATNNGANMIGNISFEVNDKTKEELTNKAREEAVEKAKTKAKGLANSAGITLGKIINVSESGGFEPRPILMYDKAISGSEPVTTANITPGETEIEVTITLSYEIR</sequence>
<dbReference type="InterPro" id="IPR007497">
    <property type="entry name" value="SIMPL/DUF541"/>
</dbReference>